<dbReference type="OrthoDB" id="5243635at2"/>
<evidence type="ECO:0000313" key="4">
    <source>
        <dbReference type="EMBL" id="KGJ82315.1"/>
    </source>
</evidence>
<dbReference type="RefSeq" id="WP_035834556.1">
    <property type="nucleotide sequence ID" value="NZ_JACHBQ010000001.1"/>
</dbReference>
<accession>A0A099JW38</accession>
<dbReference type="eggNOG" id="COG0456">
    <property type="taxonomic scope" value="Bacteria"/>
</dbReference>
<keyword evidence="1 4" id="KW-0808">Transferase</keyword>
<evidence type="ECO:0000313" key="7">
    <source>
        <dbReference type="Proteomes" id="UP000561726"/>
    </source>
</evidence>
<reference evidence="5 7" key="2">
    <citation type="submission" date="2020-08" db="EMBL/GenBank/DDBJ databases">
        <title>Sequencing the genomes of 1000 actinobacteria strains.</title>
        <authorList>
            <person name="Klenk H.-P."/>
        </authorList>
    </citation>
    <scope>NUCLEOTIDE SEQUENCE [LARGE SCALE GENOMIC DNA]</scope>
    <source>
        <strain evidence="5 7">DSM 21065</strain>
    </source>
</reference>
<reference evidence="4 6" key="1">
    <citation type="submission" date="2014-08" db="EMBL/GenBank/DDBJ databases">
        <authorList>
            <person name="Sisinthy S."/>
        </authorList>
    </citation>
    <scope>NUCLEOTIDE SEQUENCE [LARGE SCALE GENOMIC DNA]</scope>
    <source>
        <strain evidence="4 6">RuG17</strain>
    </source>
</reference>
<dbReference type="STRING" id="1001240.GY21_00635"/>
<sequence>MNTTVVVRPVEEADADSLGRVHAACWHETYDHLLTAAALSKLRPERLAAMWHGITTRGAQYRQVVALVEGEIIGFAGSAPTHDEDQPAGTRELTVMYLLKAYQGTGAGQRMFDAVVDPGPSILWVAADNPRAHAFYARNGYAPDGHEKVEEVLGEQLHEVRLVR</sequence>
<dbReference type="EMBL" id="JACHBQ010000001">
    <property type="protein sequence ID" value="MBB5639470.1"/>
    <property type="molecule type" value="Genomic_DNA"/>
</dbReference>
<dbReference type="InterPro" id="IPR050832">
    <property type="entry name" value="Bact_Acetyltransf"/>
</dbReference>
<evidence type="ECO:0000313" key="5">
    <source>
        <dbReference type="EMBL" id="MBB5639470.1"/>
    </source>
</evidence>
<evidence type="ECO:0000256" key="1">
    <source>
        <dbReference type="ARBA" id="ARBA00022679"/>
    </source>
</evidence>
<organism evidence="4 6">
    <name type="scientific">Cryobacterium roopkundense</name>
    <dbReference type="NCBI Taxonomy" id="1001240"/>
    <lineage>
        <taxon>Bacteria</taxon>
        <taxon>Bacillati</taxon>
        <taxon>Actinomycetota</taxon>
        <taxon>Actinomycetes</taxon>
        <taxon>Micrococcales</taxon>
        <taxon>Microbacteriaceae</taxon>
        <taxon>Cryobacterium</taxon>
    </lineage>
</organism>
<protein>
    <submittedName>
        <fullName evidence="5">GNAT superfamily N-acetyltransferase</fullName>
    </submittedName>
    <submittedName>
        <fullName evidence="4">Histone acetyltransferase</fullName>
    </submittedName>
</protein>
<comment type="caution">
    <text evidence="4">The sequence shown here is derived from an EMBL/GenBank/DDBJ whole genome shotgun (WGS) entry which is preliminary data.</text>
</comment>
<name>A0A099JW38_9MICO</name>
<dbReference type="SUPFAM" id="SSF55729">
    <property type="entry name" value="Acyl-CoA N-acyltransferases (Nat)"/>
    <property type="match status" value="1"/>
</dbReference>
<proteinExistence type="predicted"/>
<dbReference type="PANTHER" id="PTHR43877">
    <property type="entry name" value="AMINOALKYLPHOSPHONATE N-ACETYLTRANSFERASE-RELATED-RELATED"/>
    <property type="match status" value="1"/>
</dbReference>
<dbReference type="CDD" id="cd04301">
    <property type="entry name" value="NAT_SF"/>
    <property type="match status" value="1"/>
</dbReference>
<evidence type="ECO:0000259" key="3">
    <source>
        <dbReference type="PROSITE" id="PS51186"/>
    </source>
</evidence>
<gene>
    <name evidence="5" type="ORF">BJ997_000018</name>
    <name evidence="4" type="ORF">GY21_00635</name>
</gene>
<dbReference type="AlphaFoldDB" id="A0A099JW38"/>
<keyword evidence="2" id="KW-0012">Acyltransferase</keyword>
<dbReference type="InterPro" id="IPR000182">
    <property type="entry name" value="GNAT_dom"/>
</dbReference>
<keyword evidence="6" id="KW-1185">Reference proteome</keyword>
<dbReference type="InterPro" id="IPR016181">
    <property type="entry name" value="Acyl_CoA_acyltransferase"/>
</dbReference>
<feature type="domain" description="N-acetyltransferase" evidence="3">
    <location>
        <begin position="5"/>
        <end position="164"/>
    </location>
</feature>
<dbReference type="PROSITE" id="PS51186">
    <property type="entry name" value="GNAT"/>
    <property type="match status" value="1"/>
</dbReference>
<dbReference type="EMBL" id="JPXF01000002">
    <property type="protein sequence ID" value="KGJ82315.1"/>
    <property type="molecule type" value="Genomic_DNA"/>
</dbReference>
<dbReference type="Proteomes" id="UP000561726">
    <property type="component" value="Unassembled WGS sequence"/>
</dbReference>
<dbReference type="GO" id="GO:0016747">
    <property type="term" value="F:acyltransferase activity, transferring groups other than amino-acyl groups"/>
    <property type="evidence" value="ECO:0007669"/>
    <property type="project" value="InterPro"/>
</dbReference>
<dbReference type="Pfam" id="PF00583">
    <property type="entry name" value="Acetyltransf_1"/>
    <property type="match status" value="1"/>
</dbReference>
<dbReference type="Proteomes" id="UP000029864">
    <property type="component" value="Unassembled WGS sequence"/>
</dbReference>
<dbReference type="Gene3D" id="3.40.630.30">
    <property type="match status" value="1"/>
</dbReference>
<evidence type="ECO:0000313" key="6">
    <source>
        <dbReference type="Proteomes" id="UP000029864"/>
    </source>
</evidence>
<dbReference type="PANTHER" id="PTHR43877:SF1">
    <property type="entry name" value="ACETYLTRANSFERASE"/>
    <property type="match status" value="1"/>
</dbReference>
<evidence type="ECO:0000256" key="2">
    <source>
        <dbReference type="ARBA" id="ARBA00023315"/>
    </source>
</evidence>